<dbReference type="EMBL" id="JAPQKS010000009">
    <property type="protein sequence ID" value="KAJ5214922.1"/>
    <property type="molecule type" value="Genomic_DNA"/>
</dbReference>
<feature type="region of interest" description="Disordered" evidence="1">
    <location>
        <begin position="66"/>
        <end position="119"/>
    </location>
</feature>
<dbReference type="GeneID" id="83207200"/>
<comment type="caution">
    <text evidence="2">The sequence shown here is derived from an EMBL/GenBank/DDBJ whole genome shotgun (WGS) entry which is preliminary data.</text>
</comment>
<protein>
    <submittedName>
        <fullName evidence="2">Uncharacterized protein</fullName>
    </submittedName>
</protein>
<organism evidence="2 3">
    <name type="scientific">Penicillium chermesinum</name>
    <dbReference type="NCBI Taxonomy" id="63820"/>
    <lineage>
        <taxon>Eukaryota</taxon>
        <taxon>Fungi</taxon>
        <taxon>Dikarya</taxon>
        <taxon>Ascomycota</taxon>
        <taxon>Pezizomycotina</taxon>
        <taxon>Eurotiomycetes</taxon>
        <taxon>Eurotiomycetidae</taxon>
        <taxon>Eurotiales</taxon>
        <taxon>Aspergillaceae</taxon>
        <taxon>Penicillium</taxon>
    </lineage>
</organism>
<feature type="region of interest" description="Disordered" evidence="1">
    <location>
        <begin position="1"/>
        <end position="38"/>
    </location>
</feature>
<dbReference type="RefSeq" id="XP_058325419.1">
    <property type="nucleotide sequence ID" value="XM_058479896.1"/>
</dbReference>
<reference evidence="2" key="1">
    <citation type="submission" date="2022-11" db="EMBL/GenBank/DDBJ databases">
        <authorList>
            <person name="Petersen C."/>
        </authorList>
    </citation>
    <scope>NUCLEOTIDE SEQUENCE</scope>
    <source>
        <strain evidence="2">IBT 19713</strain>
    </source>
</reference>
<evidence type="ECO:0000313" key="2">
    <source>
        <dbReference type="EMBL" id="KAJ5214922.1"/>
    </source>
</evidence>
<reference evidence="2" key="2">
    <citation type="journal article" date="2023" name="IMA Fungus">
        <title>Comparative genomic study of the Penicillium genus elucidates a diverse pangenome and 15 lateral gene transfer events.</title>
        <authorList>
            <person name="Petersen C."/>
            <person name="Sorensen T."/>
            <person name="Nielsen M.R."/>
            <person name="Sondergaard T.E."/>
            <person name="Sorensen J.L."/>
            <person name="Fitzpatrick D.A."/>
            <person name="Frisvad J.C."/>
            <person name="Nielsen K.L."/>
        </authorList>
    </citation>
    <scope>NUCLEOTIDE SEQUENCE</scope>
    <source>
        <strain evidence="2">IBT 19713</strain>
    </source>
</reference>
<evidence type="ECO:0000256" key="1">
    <source>
        <dbReference type="SAM" id="MobiDB-lite"/>
    </source>
</evidence>
<feature type="compositionally biased region" description="Polar residues" evidence="1">
    <location>
        <begin position="106"/>
        <end position="119"/>
    </location>
</feature>
<name>A0A9W9T9V7_9EURO</name>
<proteinExistence type="predicted"/>
<sequence length="119" mass="13213">MPSHVSDTPASPSIPETATVSTTTSSPQTLSKYKRGRSDLSLSQAEDFSPSGGVFQFFGHLVRYGRWRKRGRKPSQDDGRNVRPRQESPPRLPELALDEQKIELPATQTFDPITAQTKS</sequence>
<feature type="compositionally biased region" description="Basic and acidic residues" evidence="1">
    <location>
        <begin position="74"/>
        <end position="88"/>
    </location>
</feature>
<accession>A0A9W9T9V7</accession>
<dbReference type="AlphaFoldDB" id="A0A9W9T9V7"/>
<keyword evidence="3" id="KW-1185">Reference proteome</keyword>
<gene>
    <name evidence="2" type="ORF">N7468_010601</name>
</gene>
<feature type="compositionally biased region" description="Polar residues" evidence="1">
    <location>
        <begin position="1"/>
        <end position="31"/>
    </location>
</feature>
<evidence type="ECO:0000313" key="3">
    <source>
        <dbReference type="Proteomes" id="UP001150941"/>
    </source>
</evidence>
<dbReference type="Proteomes" id="UP001150941">
    <property type="component" value="Unassembled WGS sequence"/>
</dbReference>